<evidence type="ECO:0000256" key="3">
    <source>
        <dbReference type="ARBA" id="ARBA00023015"/>
    </source>
</evidence>
<dbReference type="InterPro" id="IPR036388">
    <property type="entry name" value="WH-like_DNA-bd_sf"/>
</dbReference>
<evidence type="ECO:0000259" key="7">
    <source>
        <dbReference type="Pfam" id="PF04542"/>
    </source>
</evidence>
<dbReference type="NCBIfam" id="NF006089">
    <property type="entry name" value="PRK08241.1"/>
    <property type="match status" value="1"/>
</dbReference>
<keyword evidence="5" id="KW-0804">Transcription</keyword>
<protein>
    <submittedName>
        <fullName evidence="10">Sigma-70 family RNA polymerase sigma factor</fullName>
    </submittedName>
</protein>
<dbReference type="Gene3D" id="3.10.450.50">
    <property type="match status" value="1"/>
</dbReference>
<sequence>MSEAVFDQARTGDEQAFRELTDPYRAELQLHCYRILGSLTDAEDMLQETLLAAWRNLDSVTSHSSLRAWLYRIATNRCLNELRAAKRRGPPEPVPPFQPPEPTHRSDVTWLQPCPDTLLAGVSEAAPGPEDVYDAKETVRLAFISSLQHLPPRQAAVLVLRDVLGYPLGDVAAMLEVTTTAAKGALQRARAALARRRQADAVRPASADELENGISERFAEAFTSDDIEGVVALLTDDAWLAMPPAPHQYHGAAAIGAFLRTSAAWRGERHFLLLPTRANRQPAFGCYLPRPDERTADAVGIVVLTLSGDRIHGITHFLGAGLHERFGLPDSIDPGLPTSSG</sequence>
<gene>
    <name evidence="10" type="ORF">G1H11_20695</name>
</gene>
<evidence type="ECO:0000256" key="2">
    <source>
        <dbReference type="ARBA" id="ARBA00011344"/>
    </source>
</evidence>
<feature type="domain" description="RNA polymerase sigma-70 region 2" evidence="7">
    <location>
        <begin position="26"/>
        <end position="88"/>
    </location>
</feature>
<dbReference type="Pfam" id="PF08281">
    <property type="entry name" value="Sigma70_r4_2"/>
    <property type="match status" value="1"/>
</dbReference>
<comment type="caution">
    <text evidence="10">The sequence shown here is derived from an EMBL/GenBank/DDBJ whole genome shotgun (WGS) entry which is preliminary data.</text>
</comment>
<dbReference type="GO" id="GO:0003677">
    <property type="term" value="F:DNA binding"/>
    <property type="evidence" value="ECO:0007669"/>
    <property type="project" value="InterPro"/>
</dbReference>
<keyword evidence="11" id="KW-1185">Reference proteome</keyword>
<organism evidence="10 11">
    <name type="scientific">Phytoactinopolyspora alkaliphila</name>
    <dbReference type="NCBI Taxonomy" id="1783498"/>
    <lineage>
        <taxon>Bacteria</taxon>
        <taxon>Bacillati</taxon>
        <taxon>Actinomycetota</taxon>
        <taxon>Actinomycetes</taxon>
        <taxon>Jiangellales</taxon>
        <taxon>Jiangellaceae</taxon>
        <taxon>Phytoactinopolyspora</taxon>
    </lineage>
</organism>
<evidence type="ECO:0000259" key="9">
    <source>
        <dbReference type="Pfam" id="PF12680"/>
    </source>
</evidence>
<dbReference type="InterPro" id="IPR013325">
    <property type="entry name" value="RNA_pol_sigma_r2"/>
</dbReference>
<evidence type="ECO:0000259" key="8">
    <source>
        <dbReference type="Pfam" id="PF08281"/>
    </source>
</evidence>
<dbReference type="Pfam" id="PF04542">
    <property type="entry name" value="Sigma70_r2"/>
    <property type="match status" value="1"/>
</dbReference>
<dbReference type="PANTHER" id="PTHR43133:SF65">
    <property type="entry name" value="ECF RNA POLYMERASE SIGMA FACTOR SIGG"/>
    <property type="match status" value="1"/>
</dbReference>
<dbReference type="PANTHER" id="PTHR43133">
    <property type="entry name" value="RNA POLYMERASE ECF-TYPE SIGMA FACTO"/>
    <property type="match status" value="1"/>
</dbReference>
<dbReference type="InterPro" id="IPR032710">
    <property type="entry name" value="NTF2-like_dom_sf"/>
</dbReference>
<evidence type="ECO:0000313" key="11">
    <source>
        <dbReference type="Proteomes" id="UP000469185"/>
    </source>
</evidence>
<keyword evidence="3" id="KW-0805">Transcription regulation</keyword>
<dbReference type="InterPro" id="IPR014284">
    <property type="entry name" value="RNA_pol_sigma-70_dom"/>
</dbReference>
<dbReference type="Proteomes" id="UP000469185">
    <property type="component" value="Unassembled WGS sequence"/>
</dbReference>
<dbReference type="NCBIfam" id="TIGR02937">
    <property type="entry name" value="sigma70-ECF"/>
    <property type="match status" value="1"/>
</dbReference>
<proteinExistence type="inferred from homology"/>
<feature type="region of interest" description="Disordered" evidence="6">
    <location>
        <begin position="86"/>
        <end position="106"/>
    </location>
</feature>
<dbReference type="InterPro" id="IPR007627">
    <property type="entry name" value="RNA_pol_sigma70_r2"/>
</dbReference>
<dbReference type="Gene3D" id="1.10.1740.10">
    <property type="match status" value="1"/>
</dbReference>
<evidence type="ECO:0000313" key="10">
    <source>
        <dbReference type="EMBL" id="NED97722.1"/>
    </source>
</evidence>
<dbReference type="SUPFAM" id="SSF88946">
    <property type="entry name" value="Sigma2 domain of RNA polymerase sigma factors"/>
    <property type="match status" value="1"/>
</dbReference>
<dbReference type="InterPro" id="IPR037401">
    <property type="entry name" value="SnoaL-like"/>
</dbReference>
<dbReference type="InterPro" id="IPR039425">
    <property type="entry name" value="RNA_pol_sigma-70-like"/>
</dbReference>
<dbReference type="Pfam" id="PF12680">
    <property type="entry name" value="SnoaL_2"/>
    <property type="match status" value="1"/>
</dbReference>
<dbReference type="Gene3D" id="1.10.10.10">
    <property type="entry name" value="Winged helix-like DNA-binding domain superfamily/Winged helix DNA-binding domain"/>
    <property type="match status" value="1"/>
</dbReference>
<dbReference type="NCBIfam" id="TIGR02960">
    <property type="entry name" value="SigX5"/>
    <property type="match status" value="1"/>
</dbReference>
<feature type="compositionally biased region" description="Pro residues" evidence="6">
    <location>
        <begin position="91"/>
        <end position="101"/>
    </location>
</feature>
<dbReference type="InterPro" id="IPR014305">
    <property type="entry name" value="RNA_pol_sigma-G_actinobac"/>
</dbReference>
<accession>A0A6N9YRW4</accession>
<evidence type="ECO:0000256" key="1">
    <source>
        <dbReference type="ARBA" id="ARBA00010641"/>
    </source>
</evidence>
<evidence type="ECO:0000256" key="6">
    <source>
        <dbReference type="SAM" id="MobiDB-lite"/>
    </source>
</evidence>
<dbReference type="InterPro" id="IPR013324">
    <property type="entry name" value="RNA_pol_sigma_r3/r4-like"/>
</dbReference>
<dbReference type="GO" id="GO:0006352">
    <property type="term" value="P:DNA-templated transcription initiation"/>
    <property type="evidence" value="ECO:0007669"/>
    <property type="project" value="InterPro"/>
</dbReference>
<dbReference type="AlphaFoldDB" id="A0A6N9YRW4"/>
<feature type="domain" description="SnoaL-like" evidence="9">
    <location>
        <begin position="216"/>
        <end position="310"/>
    </location>
</feature>
<dbReference type="GO" id="GO:0016987">
    <property type="term" value="F:sigma factor activity"/>
    <property type="evidence" value="ECO:0007669"/>
    <property type="project" value="UniProtKB-KW"/>
</dbReference>
<dbReference type="SUPFAM" id="SSF88659">
    <property type="entry name" value="Sigma3 and sigma4 domains of RNA polymerase sigma factors"/>
    <property type="match status" value="1"/>
</dbReference>
<dbReference type="RefSeq" id="WP_163820501.1">
    <property type="nucleotide sequence ID" value="NZ_JAAGOB010000013.1"/>
</dbReference>
<dbReference type="EMBL" id="JAAGOB010000013">
    <property type="protein sequence ID" value="NED97722.1"/>
    <property type="molecule type" value="Genomic_DNA"/>
</dbReference>
<keyword evidence="4" id="KW-0731">Sigma factor</keyword>
<dbReference type="InterPro" id="IPR013249">
    <property type="entry name" value="RNA_pol_sigma70_r4_t2"/>
</dbReference>
<comment type="similarity">
    <text evidence="1">Belongs to the sigma-70 factor family. ECF subfamily.</text>
</comment>
<feature type="domain" description="RNA polymerase sigma factor 70 region 4 type 2" evidence="8">
    <location>
        <begin position="142"/>
        <end position="193"/>
    </location>
</feature>
<evidence type="ECO:0000256" key="5">
    <source>
        <dbReference type="ARBA" id="ARBA00023163"/>
    </source>
</evidence>
<reference evidence="10 11" key="1">
    <citation type="submission" date="2020-02" db="EMBL/GenBank/DDBJ databases">
        <authorList>
            <person name="Li X.-J."/>
            <person name="Feng X.-M."/>
        </authorList>
    </citation>
    <scope>NUCLEOTIDE SEQUENCE [LARGE SCALE GENOMIC DNA]</scope>
    <source>
        <strain evidence="10 11">CGMCC 4.7225</strain>
    </source>
</reference>
<comment type="subunit">
    <text evidence="2">Interacts transiently with the RNA polymerase catalytic core formed by RpoA, RpoB, RpoC and RpoZ (2 alpha, 1 beta, 1 beta' and 1 omega subunit) to form the RNA polymerase holoenzyme that can initiate transcription.</text>
</comment>
<evidence type="ECO:0000256" key="4">
    <source>
        <dbReference type="ARBA" id="ARBA00023082"/>
    </source>
</evidence>
<dbReference type="SUPFAM" id="SSF54427">
    <property type="entry name" value="NTF2-like"/>
    <property type="match status" value="1"/>
</dbReference>
<name>A0A6N9YRW4_9ACTN</name>